<dbReference type="PANTHER" id="PTHR22777:SF32">
    <property type="entry name" value="UPF0053 INNER MEMBRANE PROTEIN YFJD"/>
    <property type="match status" value="1"/>
</dbReference>
<feature type="transmembrane region" description="Helical" evidence="11">
    <location>
        <begin position="31"/>
        <end position="56"/>
    </location>
</feature>
<dbReference type="InterPro" id="IPR016169">
    <property type="entry name" value="FAD-bd_PCMH_sub2"/>
</dbReference>
<dbReference type="InterPro" id="IPR000644">
    <property type="entry name" value="CBS_dom"/>
</dbReference>
<dbReference type="InterPro" id="IPR044751">
    <property type="entry name" value="Ion_transp-like_CBS"/>
</dbReference>
<dbReference type="SUPFAM" id="SSF56176">
    <property type="entry name" value="FAD-binding/transporter-associated domain-like"/>
    <property type="match status" value="1"/>
</dbReference>
<protein>
    <submittedName>
        <fullName evidence="14">Magnesium/cobalt efflux protein</fullName>
    </submittedName>
</protein>
<evidence type="ECO:0000256" key="9">
    <source>
        <dbReference type="PROSITE-ProRule" id="PRU00703"/>
    </source>
</evidence>
<evidence type="ECO:0000256" key="7">
    <source>
        <dbReference type="ARBA" id="ARBA00023122"/>
    </source>
</evidence>
<dbReference type="CDD" id="cd04590">
    <property type="entry name" value="CBS_pair_CorC_HlyC_assoc"/>
    <property type="match status" value="1"/>
</dbReference>
<evidence type="ECO:0000256" key="2">
    <source>
        <dbReference type="ARBA" id="ARBA00006337"/>
    </source>
</evidence>
<dbReference type="PROSITE" id="PS51371">
    <property type="entry name" value="CBS"/>
    <property type="match status" value="1"/>
</dbReference>
<evidence type="ECO:0000256" key="5">
    <source>
        <dbReference type="ARBA" id="ARBA00022737"/>
    </source>
</evidence>
<feature type="transmembrane region" description="Helical" evidence="11">
    <location>
        <begin position="62"/>
        <end position="82"/>
    </location>
</feature>
<evidence type="ECO:0000259" key="12">
    <source>
        <dbReference type="PROSITE" id="PS51371"/>
    </source>
</evidence>
<dbReference type="InterPro" id="IPR005170">
    <property type="entry name" value="Transptr-assoc_dom"/>
</dbReference>
<dbReference type="SMART" id="SM01091">
    <property type="entry name" value="CorC_HlyC"/>
    <property type="match status" value="1"/>
</dbReference>
<feature type="transmembrane region" description="Helical" evidence="11">
    <location>
        <begin position="94"/>
        <end position="120"/>
    </location>
</feature>
<proteinExistence type="inferred from homology"/>
<sequence>MSLNRYRMRHLAEKGHRGAKQAEKLLAKTDVLLSLILICNNLVNIAASAIATMIGMQLSGEAGVAIATGLLTFVMLVFAEILPKTIAAIYPEKVGFFASYILTPLKKILMPLVFLMNIIIKSLMKLLRIRKSEKSGLSAEELRGVVLEAGRYIPSSHQEMLISILDMEKVTVDDIMVPRNDIGGIDIDDDWKAIMRQLTGAAHARVVIYKGNMDKSILGMLRVREAFRLMLERNEFTKEMLVRAVDEAYFIPEGTPLTTQLMNFKNNKERIGLVVDEYGDIKGLITLEDILEEIVGEFTTSAAPTLDEEVKPQSDGSVLIEGSANLRDLNKLFNWNLPSDEVRTFNGLIVEHLEKIPDEDMQFTLFNLNVTVLEVGENMVKLARVEPVRE</sequence>
<dbReference type="EMBL" id="CP015029">
    <property type="protein sequence ID" value="QIM64627.1"/>
    <property type="molecule type" value="Genomic_DNA"/>
</dbReference>
<dbReference type="InterPro" id="IPR002550">
    <property type="entry name" value="CNNM"/>
</dbReference>
<keyword evidence="4 10" id="KW-0812">Transmembrane</keyword>
<dbReference type="Gene3D" id="3.30.465.10">
    <property type="match status" value="1"/>
</dbReference>
<name>A0AAE6X5V5_9PAST</name>
<evidence type="ECO:0000256" key="4">
    <source>
        <dbReference type="ARBA" id="ARBA00022692"/>
    </source>
</evidence>
<dbReference type="SUPFAM" id="SSF54631">
    <property type="entry name" value="CBS-domain pair"/>
    <property type="match status" value="1"/>
</dbReference>
<dbReference type="PROSITE" id="PS51846">
    <property type="entry name" value="CNNM"/>
    <property type="match status" value="1"/>
</dbReference>
<dbReference type="GO" id="GO:0050660">
    <property type="term" value="F:flavin adenine dinucleotide binding"/>
    <property type="evidence" value="ECO:0007669"/>
    <property type="project" value="InterPro"/>
</dbReference>
<dbReference type="AlphaFoldDB" id="A0AAE6X5V5"/>
<evidence type="ECO:0000313" key="15">
    <source>
        <dbReference type="Proteomes" id="UP000502287"/>
    </source>
</evidence>
<evidence type="ECO:0000256" key="3">
    <source>
        <dbReference type="ARBA" id="ARBA00022475"/>
    </source>
</evidence>
<dbReference type="Pfam" id="PF03471">
    <property type="entry name" value="CorC_HlyC"/>
    <property type="match status" value="1"/>
</dbReference>
<reference evidence="14 15" key="1">
    <citation type="submission" date="2016-03" db="EMBL/GenBank/DDBJ databases">
        <authorList>
            <person name="Hansen M.J."/>
            <person name="Bojesen A.M."/>
            <person name="Planet P."/>
        </authorList>
    </citation>
    <scope>NUCLEOTIDE SEQUENCE [LARGE SCALE GENOMIC DNA]</scope>
    <source>
        <strain evidence="14 15">HPA 21</strain>
    </source>
</reference>
<keyword evidence="3" id="KW-1003">Cell membrane</keyword>
<dbReference type="PANTHER" id="PTHR22777">
    <property type="entry name" value="HEMOLYSIN-RELATED"/>
    <property type="match status" value="1"/>
</dbReference>
<feature type="domain" description="CNNM transmembrane" evidence="13">
    <location>
        <begin position="1"/>
        <end position="159"/>
    </location>
</feature>
<dbReference type="InterPro" id="IPR036318">
    <property type="entry name" value="FAD-bd_PCMH-like_sf"/>
</dbReference>
<evidence type="ECO:0000256" key="8">
    <source>
        <dbReference type="ARBA" id="ARBA00023136"/>
    </source>
</evidence>
<dbReference type="Gene3D" id="3.10.580.10">
    <property type="entry name" value="CBS-domain"/>
    <property type="match status" value="1"/>
</dbReference>
<comment type="similarity">
    <text evidence="2">Belongs to the UPF0053 family.</text>
</comment>
<keyword evidence="7 9" id="KW-0129">CBS domain</keyword>
<feature type="domain" description="CBS" evidence="12">
    <location>
        <begin position="241"/>
        <end position="301"/>
    </location>
</feature>
<dbReference type="Pfam" id="PF00571">
    <property type="entry name" value="CBS"/>
    <property type="match status" value="1"/>
</dbReference>
<dbReference type="InterPro" id="IPR046342">
    <property type="entry name" value="CBS_dom_sf"/>
</dbReference>
<gene>
    <name evidence="14" type="ORF">A4G17_03860</name>
</gene>
<dbReference type="KEGG" id="fcl:A4G17_03860"/>
<comment type="subcellular location">
    <subcellularLocation>
        <location evidence="1">Cell membrane</location>
        <topology evidence="1">Multi-pass membrane protein</topology>
    </subcellularLocation>
</comment>
<evidence type="ECO:0000256" key="1">
    <source>
        <dbReference type="ARBA" id="ARBA00004651"/>
    </source>
</evidence>
<dbReference type="Pfam" id="PF01595">
    <property type="entry name" value="CNNM"/>
    <property type="match status" value="1"/>
</dbReference>
<evidence type="ECO:0000256" key="11">
    <source>
        <dbReference type="SAM" id="Phobius"/>
    </source>
</evidence>
<dbReference type="Proteomes" id="UP000502287">
    <property type="component" value="Chromosome"/>
</dbReference>
<evidence type="ECO:0000256" key="10">
    <source>
        <dbReference type="PROSITE-ProRule" id="PRU01193"/>
    </source>
</evidence>
<evidence type="ECO:0000256" key="6">
    <source>
        <dbReference type="ARBA" id="ARBA00022989"/>
    </source>
</evidence>
<keyword evidence="8 10" id="KW-0472">Membrane</keyword>
<keyword evidence="6 10" id="KW-1133">Transmembrane helix</keyword>
<evidence type="ECO:0000313" key="14">
    <source>
        <dbReference type="EMBL" id="QIM64627.1"/>
    </source>
</evidence>
<dbReference type="NCBIfam" id="NF008604">
    <property type="entry name" value="PRK11573.1"/>
    <property type="match status" value="1"/>
</dbReference>
<organism evidence="14 15">
    <name type="scientific">Frederiksenia canicola</name>
    <dbReference type="NCBI Taxonomy" id="123824"/>
    <lineage>
        <taxon>Bacteria</taxon>
        <taxon>Pseudomonadati</taxon>
        <taxon>Pseudomonadota</taxon>
        <taxon>Gammaproteobacteria</taxon>
        <taxon>Pasteurellales</taxon>
        <taxon>Pasteurellaceae</taxon>
        <taxon>Frederiksenia</taxon>
    </lineage>
</organism>
<evidence type="ECO:0000259" key="13">
    <source>
        <dbReference type="PROSITE" id="PS51846"/>
    </source>
</evidence>
<keyword evidence="5" id="KW-0677">Repeat</keyword>
<dbReference type="GO" id="GO:0005886">
    <property type="term" value="C:plasma membrane"/>
    <property type="evidence" value="ECO:0007669"/>
    <property type="project" value="UniProtKB-SubCell"/>
</dbReference>
<accession>A0AAE6X5V5</accession>